<dbReference type="GO" id="GO:0008270">
    <property type="term" value="F:zinc ion binding"/>
    <property type="evidence" value="ECO:0007669"/>
    <property type="project" value="UniProtKB-KW"/>
</dbReference>
<organism evidence="18 19">
    <name type="scientific">Rhodotorula toruloides</name>
    <name type="common">Yeast</name>
    <name type="synonym">Rhodosporidium toruloides</name>
    <dbReference type="NCBI Taxonomy" id="5286"/>
    <lineage>
        <taxon>Eukaryota</taxon>
        <taxon>Fungi</taxon>
        <taxon>Dikarya</taxon>
        <taxon>Basidiomycota</taxon>
        <taxon>Pucciniomycotina</taxon>
        <taxon>Microbotryomycetes</taxon>
        <taxon>Sporidiobolales</taxon>
        <taxon>Sporidiobolaceae</taxon>
        <taxon>Rhodotorula</taxon>
    </lineage>
</organism>
<dbReference type="InterPro" id="IPR014001">
    <property type="entry name" value="Helicase_ATP-bd"/>
</dbReference>
<evidence type="ECO:0000256" key="5">
    <source>
        <dbReference type="ARBA" id="ARBA00022763"/>
    </source>
</evidence>
<evidence type="ECO:0000259" key="17">
    <source>
        <dbReference type="PROSITE" id="PS51194"/>
    </source>
</evidence>
<dbReference type="Gene3D" id="3.30.40.10">
    <property type="entry name" value="Zinc/RING finger domain, C3HC4 (zinc finger)"/>
    <property type="match status" value="1"/>
</dbReference>
<dbReference type="EMBL" id="BJWK01000005">
    <property type="protein sequence ID" value="GEM08455.1"/>
    <property type="molecule type" value="Genomic_DNA"/>
</dbReference>
<protein>
    <submittedName>
        <fullName evidence="18">DNA repair protein rad5</fullName>
    </submittedName>
</protein>
<feature type="domain" description="RING-type" evidence="15">
    <location>
        <begin position="854"/>
        <end position="898"/>
    </location>
</feature>
<dbReference type="Pfam" id="PF00176">
    <property type="entry name" value="SNF2-rel_dom"/>
    <property type="match status" value="1"/>
</dbReference>
<dbReference type="GO" id="GO:0004386">
    <property type="term" value="F:helicase activity"/>
    <property type="evidence" value="ECO:0007669"/>
    <property type="project" value="UniProtKB-KW"/>
</dbReference>
<dbReference type="CDD" id="cd18793">
    <property type="entry name" value="SF2_C_SNF"/>
    <property type="match status" value="1"/>
</dbReference>
<feature type="region of interest" description="Disordered" evidence="14">
    <location>
        <begin position="951"/>
        <end position="1027"/>
    </location>
</feature>
<dbReference type="InterPro" id="IPR001650">
    <property type="entry name" value="Helicase_C-like"/>
</dbReference>
<dbReference type="InterPro" id="IPR049730">
    <property type="entry name" value="SNF2/RAD54-like_C"/>
</dbReference>
<comment type="similarity">
    <text evidence="2">Belongs to the SNF2/RAD54 helicase family.</text>
</comment>
<keyword evidence="4" id="KW-0547">Nucleotide-binding</keyword>
<dbReference type="Pfam" id="PF08797">
    <property type="entry name" value="HIRAN"/>
    <property type="match status" value="1"/>
</dbReference>
<comment type="caution">
    <text evidence="18">The sequence shown here is derived from an EMBL/GenBank/DDBJ whole genome shotgun (WGS) entry which is preliminary data.</text>
</comment>
<feature type="compositionally biased region" description="Polar residues" evidence="14">
    <location>
        <begin position="444"/>
        <end position="457"/>
    </location>
</feature>
<feature type="domain" description="Helicase ATP-binding" evidence="16">
    <location>
        <begin position="387"/>
        <end position="660"/>
    </location>
</feature>
<evidence type="ECO:0000313" key="19">
    <source>
        <dbReference type="Proteomes" id="UP000321518"/>
    </source>
</evidence>
<evidence type="ECO:0000256" key="6">
    <source>
        <dbReference type="ARBA" id="ARBA00022771"/>
    </source>
</evidence>
<dbReference type="PROSITE" id="PS51192">
    <property type="entry name" value="HELICASE_ATP_BIND_1"/>
    <property type="match status" value="1"/>
</dbReference>
<accession>A0A511KEQ4</accession>
<feature type="domain" description="Helicase C-terminal" evidence="17">
    <location>
        <begin position="1050"/>
        <end position="1211"/>
    </location>
</feature>
<dbReference type="InterPro" id="IPR027417">
    <property type="entry name" value="P-loop_NTPase"/>
</dbReference>
<dbReference type="InterPro" id="IPR050628">
    <property type="entry name" value="SNF2_RAD54_helicase_TF"/>
</dbReference>
<dbReference type="Gene3D" id="3.40.50.10810">
    <property type="entry name" value="Tandem AAA-ATPase domain"/>
    <property type="match status" value="2"/>
</dbReference>
<dbReference type="GO" id="GO:0016818">
    <property type="term" value="F:hydrolase activity, acting on acid anhydrides, in phosphorus-containing anhydrides"/>
    <property type="evidence" value="ECO:0007669"/>
    <property type="project" value="InterPro"/>
</dbReference>
<evidence type="ECO:0000313" key="18">
    <source>
        <dbReference type="EMBL" id="GEM08455.1"/>
    </source>
</evidence>
<dbReference type="InterPro" id="IPR000330">
    <property type="entry name" value="SNF2_N"/>
</dbReference>
<dbReference type="SUPFAM" id="SSF52540">
    <property type="entry name" value="P-loop containing nucleoside triphosphate hydrolases"/>
    <property type="match status" value="2"/>
</dbReference>
<dbReference type="InterPro" id="IPR014905">
    <property type="entry name" value="HIRAN"/>
</dbReference>
<feature type="region of interest" description="Disordered" evidence="14">
    <location>
        <begin position="424"/>
        <end position="492"/>
    </location>
</feature>
<evidence type="ECO:0000256" key="13">
    <source>
        <dbReference type="PROSITE-ProRule" id="PRU00175"/>
    </source>
</evidence>
<evidence type="ECO:0000256" key="10">
    <source>
        <dbReference type="ARBA" id="ARBA00022840"/>
    </source>
</evidence>
<feature type="compositionally biased region" description="Polar residues" evidence="14">
    <location>
        <begin position="115"/>
        <end position="125"/>
    </location>
</feature>
<dbReference type="GO" id="GO:0005634">
    <property type="term" value="C:nucleus"/>
    <property type="evidence" value="ECO:0007669"/>
    <property type="project" value="UniProtKB-SubCell"/>
</dbReference>
<dbReference type="OrthoDB" id="448448at2759"/>
<keyword evidence="11" id="KW-0234">DNA repair</keyword>
<dbReference type="GO" id="GO:0008094">
    <property type="term" value="F:ATP-dependent activity, acting on DNA"/>
    <property type="evidence" value="ECO:0007669"/>
    <property type="project" value="TreeGrafter"/>
</dbReference>
<dbReference type="CDD" id="cd18008">
    <property type="entry name" value="DEXDc_SHPRH-like"/>
    <property type="match status" value="1"/>
</dbReference>
<evidence type="ECO:0000256" key="4">
    <source>
        <dbReference type="ARBA" id="ARBA00022741"/>
    </source>
</evidence>
<evidence type="ECO:0000256" key="12">
    <source>
        <dbReference type="ARBA" id="ARBA00023242"/>
    </source>
</evidence>
<dbReference type="AlphaFoldDB" id="A0A511KEQ4"/>
<evidence type="ECO:0000256" key="2">
    <source>
        <dbReference type="ARBA" id="ARBA00007025"/>
    </source>
</evidence>
<dbReference type="Gene3D" id="3.40.50.300">
    <property type="entry name" value="P-loop containing nucleotide triphosphate hydrolases"/>
    <property type="match status" value="1"/>
</dbReference>
<keyword evidence="8" id="KW-0347">Helicase</keyword>
<feature type="region of interest" description="Disordered" evidence="14">
    <location>
        <begin position="1"/>
        <end position="79"/>
    </location>
</feature>
<dbReference type="GO" id="GO:0005524">
    <property type="term" value="F:ATP binding"/>
    <property type="evidence" value="ECO:0007669"/>
    <property type="project" value="UniProtKB-KW"/>
</dbReference>
<dbReference type="SUPFAM" id="SSF57850">
    <property type="entry name" value="RING/U-box"/>
    <property type="match status" value="1"/>
</dbReference>
<reference evidence="18 19" key="1">
    <citation type="submission" date="2019-07" db="EMBL/GenBank/DDBJ databases">
        <title>Rhodotorula toruloides NBRC10032 genome sequencing.</title>
        <authorList>
            <person name="Shida Y."/>
            <person name="Takaku H."/>
            <person name="Ogasawara W."/>
            <person name="Mori K."/>
        </authorList>
    </citation>
    <scope>NUCLEOTIDE SEQUENCE [LARGE SCALE GENOMIC DNA]</scope>
    <source>
        <strain evidence="18 19">NBRC10032</strain>
    </source>
</reference>
<dbReference type="GO" id="GO:0003676">
    <property type="term" value="F:nucleic acid binding"/>
    <property type="evidence" value="ECO:0007669"/>
    <property type="project" value="InterPro"/>
</dbReference>
<dbReference type="InterPro" id="IPR001841">
    <property type="entry name" value="Znf_RING"/>
</dbReference>
<evidence type="ECO:0000256" key="11">
    <source>
        <dbReference type="ARBA" id="ARBA00023204"/>
    </source>
</evidence>
<keyword evidence="12" id="KW-0539">Nucleus</keyword>
<dbReference type="PANTHER" id="PTHR45626">
    <property type="entry name" value="TRANSCRIPTION TERMINATION FACTOR 2-RELATED"/>
    <property type="match status" value="1"/>
</dbReference>
<evidence type="ECO:0000256" key="14">
    <source>
        <dbReference type="SAM" id="MobiDB-lite"/>
    </source>
</evidence>
<keyword evidence="3" id="KW-0479">Metal-binding</keyword>
<keyword evidence="10" id="KW-0067">ATP-binding</keyword>
<evidence type="ECO:0000259" key="16">
    <source>
        <dbReference type="PROSITE" id="PS51192"/>
    </source>
</evidence>
<dbReference type="InterPro" id="IPR038718">
    <property type="entry name" value="SNF2-like_sf"/>
</dbReference>
<evidence type="ECO:0000259" key="15">
    <source>
        <dbReference type="PROSITE" id="PS50089"/>
    </source>
</evidence>
<gene>
    <name evidence="18" type="ORF">Rt10032_c05g2472</name>
</gene>
<dbReference type="SMART" id="SM00910">
    <property type="entry name" value="HIRAN"/>
    <property type="match status" value="1"/>
</dbReference>
<evidence type="ECO:0000256" key="7">
    <source>
        <dbReference type="ARBA" id="ARBA00022801"/>
    </source>
</evidence>
<proteinExistence type="inferred from homology"/>
<dbReference type="PANTHER" id="PTHR45626:SF22">
    <property type="entry name" value="DNA REPAIR PROTEIN RAD5"/>
    <property type="match status" value="1"/>
</dbReference>
<keyword evidence="6 13" id="KW-0863">Zinc-finger</keyword>
<feature type="region of interest" description="Disordered" evidence="14">
    <location>
        <begin position="563"/>
        <end position="589"/>
    </location>
</feature>
<dbReference type="Proteomes" id="UP000321518">
    <property type="component" value="Unassembled WGS sequence"/>
</dbReference>
<dbReference type="SMART" id="SM00487">
    <property type="entry name" value="DEXDc"/>
    <property type="match status" value="1"/>
</dbReference>
<dbReference type="PROSITE" id="PS51194">
    <property type="entry name" value="HELICASE_CTER"/>
    <property type="match status" value="1"/>
</dbReference>
<dbReference type="GO" id="GO:0006281">
    <property type="term" value="P:DNA repair"/>
    <property type="evidence" value="ECO:0007669"/>
    <property type="project" value="UniProtKB-KW"/>
</dbReference>
<feature type="region of interest" description="Disordered" evidence="14">
    <location>
        <begin position="115"/>
        <end position="135"/>
    </location>
</feature>
<dbReference type="PROSITE" id="PS50089">
    <property type="entry name" value="ZF_RING_2"/>
    <property type="match status" value="1"/>
</dbReference>
<comment type="subcellular location">
    <subcellularLocation>
        <location evidence="1">Nucleus</location>
    </subcellularLocation>
</comment>
<evidence type="ECO:0000256" key="8">
    <source>
        <dbReference type="ARBA" id="ARBA00022806"/>
    </source>
</evidence>
<feature type="compositionally biased region" description="Acidic residues" evidence="14">
    <location>
        <begin position="982"/>
        <end position="997"/>
    </location>
</feature>
<dbReference type="SMART" id="SM00184">
    <property type="entry name" value="RING"/>
    <property type="match status" value="1"/>
</dbReference>
<keyword evidence="9" id="KW-0862">Zinc</keyword>
<sequence>MSDTALFRASSDSELDEPPKKKARFFADDDSDDDVSGQVETVRIESDDDEHAPVAGPSRLFKQDDGEDAPQARNAGRKRDTDWDARYFGEVFVSGFALASSSTFVKLRPGEAITLNRSKPSNPTNAAAKKSSASKKKLEHDVVGFRNERGIEVGRIVRDDAAWLAKLLDHDLLRVTGYCVACPEKFRSGDDMQLSLSISLARNAFVDPNTSAPEPISQLTNTAGKKGFLDDLKETDREKLLRERKKALNTLFDKADLHPYIEDGNMPTGTQSKRAMLDKMEKRTGVGEEEEEDELNEIQLNLVYSKAIKNDASLPERDPPDSFALTLRPYQKQALRWMAAMETGEEQARKSLSMHPLWEKYLFPGSKDEKDCFYYNPYSGELSIVFPKASTKCRGGILADEMGLGKTIMVASLIHTNTAWTTTQTTDDEAGSDAARVGSESDLDSSTTKKPIQTQSRLAGGGIFRKSQPSMSTANKSSSKRPRTKPGTPRATLVVAPMTLISQWCDELERSNKSGDLRVLMYYGNKRESGADLQQEIDGDVDVVVTSYGTLCSDFKQSGFDTPAQASKEKAADDATKKSKGDSKAQGEKLKIKKKKPKGLFEIDWFRIVLDEAHLIKSRTTLNAKASYALKGARRWALTGTPIVNRLEDLYSLLHFIQLEPWGNFSFFKTFVTVPFQNKDPRAIEVIQVILESILLRREKKMRDKDGNPIVALPEKKLDVVHLEFTKDERDIYNALYRNAKSKFLGYAEEGTVLQHVTAIFSILMRLRQAVLHPSLVLKRLKENLRARGLNRTAIDDDPIAQAGELEEMAIQRLIERYTAGLAGERLAEGTQDAIDELLEAKDEGDADESGMECMLCMEPVEVPVWLPGCGHIGCKGCILQHFVDCQDAGEGARCPICGSGPLSEREIADLQKADGTKPTASAKKMKKPGYLIQTVASSPGSSTSKEVLILDSDEDDDKPPSPRKNKGKGKAPVASITLDSDSSEEEQEAEEEDALDDYLPSPPPRNETAADDDDDGVGRLEDSNGEEDGASIIKKAVMLSKGDFRSSTKLDALVKSLKAAKSKDASLKAVVFSQFTGFLDLIERVMNRESFNYLRLDGAMSQSVRQKVVRKFTNTDKSVILLASLKAGGVGLNLIAADHVYLMDTWWNAAIENQAVDRIHRFGQTRQVYVTRFLVNHSIDDKMIALQERKTKVIQGALGKNKDKNKKQLAEDLAMIFADD</sequence>
<keyword evidence="7" id="KW-0378">Hydrolase</keyword>
<feature type="compositionally biased region" description="Basic and acidic residues" evidence="14">
    <location>
        <begin position="567"/>
        <end position="589"/>
    </location>
</feature>
<keyword evidence="5" id="KW-0227">DNA damage</keyword>
<feature type="compositionally biased region" description="Polar residues" evidence="14">
    <location>
        <begin position="467"/>
        <end position="477"/>
    </location>
</feature>
<dbReference type="InterPro" id="IPR013083">
    <property type="entry name" value="Znf_RING/FYVE/PHD"/>
</dbReference>
<dbReference type="Pfam" id="PF00271">
    <property type="entry name" value="Helicase_C"/>
    <property type="match status" value="1"/>
</dbReference>
<name>A0A511KEQ4_RHOTO</name>
<dbReference type="SMART" id="SM00490">
    <property type="entry name" value="HELICc"/>
    <property type="match status" value="1"/>
</dbReference>
<evidence type="ECO:0000256" key="1">
    <source>
        <dbReference type="ARBA" id="ARBA00004123"/>
    </source>
</evidence>
<evidence type="ECO:0000256" key="9">
    <source>
        <dbReference type="ARBA" id="ARBA00022833"/>
    </source>
</evidence>
<evidence type="ECO:0000256" key="3">
    <source>
        <dbReference type="ARBA" id="ARBA00022723"/>
    </source>
</evidence>